<evidence type="ECO:0000256" key="1">
    <source>
        <dbReference type="SAM" id="Coils"/>
    </source>
</evidence>
<dbReference type="AlphaFoldDB" id="A0A2A9MP14"/>
<feature type="region of interest" description="Disordered" evidence="2">
    <location>
        <begin position="19"/>
        <end position="70"/>
    </location>
</feature>
<comment type="caution">
    <text evidence="3">The sequence shown here is derived from an EMBL/GenBank/DDBJ whole genome shotgun (WGS) entry which is preliminary data.</text>
</comment>
<dbReference type="RefSeq" id="XP_029222045.1">
    <property type="nucleotide sequence ID" value="XM_029359132.1"/>
</dbReference>
<proteinExistence type="predicted"/>
<keyword evidence="4" id="KW-1185">Reference proteome</keyword>
<feature type="coiled-coil region" evidence="1">
    <location>
        <begin position="576"/>
        <end position="725"/>
    </location>
</feature>
<dbReference type="EMBL" id="NWUJ01000001">
    <property type="protein sequence ID" value="PFH38036.1"/>
    <property type="molecule type" value="Genomic_DNA"/>
</dbReference>
<gene>
    <name evidence="3" type="ORF">BESB_003770</name>
</gene>
<feature type="region of interest" description="Disordered" evidence="2">
    <location>
        <begin position="166"/>
        <end position="190"/>
    </location>
</feature>
<evidence type="ECO:0008006" key="5">
    <source>
        <dbReference type="Google" id="ProtNLM"/>
    </source>
</evidence>
<evidence type="ECO:0000313" key="3">
    <source>
        <dbReference type="EMBL" id="PFH38036.1"/>
    </source>
</evidence>
<feature type="compositionally biased region" description="Pro residues" evidence="2">
    <location>
        <begin position="116"/>
        <end position="129"/>
    </location>
</feature>
<dbReference type="VEuPathDB" id="ToxoDB:BESB_003770"/>
<dbReference type="OrthoDB" id="71227at2759"/>
<feature type="region of interest" description="Disordered" evidence="2">
    <location>
        <begin position="110"/>
        <end position="131"/>
    </location>
</feature>
<dbReference type="KEGG" id="bbes:BESB_003770"/>
<feature type="compositionally biased region" description="Acidic residues" evidence="2">
    <location>
        <begin position="21"/>
        <end position="35"/>
    </location>
</feature>
<dbReference type="PANTHER" id="PTHR45615">
    <property type="entry name" value="MYOSIN HEAVY CHAIN, NON-MUSCLE"/>
    <property type="match status" value="1"/>
</dbReference>
<sequence length="804" mass="89990">MKNAWSALRGAVQEFNAVLLSEDEEEEEEEEELLGEDIFADRQQKVAGASQSISSSPREDPVKELERRLHQEQQQRLFVQRRLQQAEEEAAKHTQEIVDLRNQCRLLRTAQGLSPPTSPPHGGSPPPPEGADIWFAGSRSRESSVPVADLRTAVRRLVHALRFSEGDEELPTTGLSRAQKRRSGTWRGPSFATDVDSASLSSLPGPVEIYGVSEAGSMPPDADTRNCGRVVNGVSRSDGAGGDPEAQEALMQLDAACCHVEQASGRAEWLLTEWKTLRASPSFRTAVSARLAMCLPPDQLAWLEGEAEIPSSRASTPSESPSPLLEWMAVSARIVQCLHCLSTDNSESPASSTPVLAGGGGRVMHRENGHRRLLARRQSSLRSLEDPVESACADEQLVHRFAESETDCGPAAQCDGASEKQLQEAVRLRQLLQHRISLQERRIHELEDELRSVKEAFEHQVDQTTEAVKKAEDQEAARQAQIQQQTNEALNSIRQQYDSLLHQYERLQAASRKAAQNDEAERANDPIAARAQQLECENQDLLLQVKSWQRAHADVSQSLQAASAELSEHRSYALKVDALEKELALSKKELVRMNNLQNVQNQSEMELIQSHAERDAMEAELNELRRTVESLSNAVERIQEENEAVIQTLKEEKEQAEADARQLRRKVAENAGAVIDLSGSLEELAEATAKVAVLTTSLDALQGENSALKQEIERILERQQKEQDEREYYVDRRIISEMISKHQALRGQIRRRDEVFLLICDVLQLSEEDREKIGIRTRKGPHESQDADKRLSERFIDFLNEETK</sequence>
<accession>A0A2A9MP14</accession>
<feature type="coiled-coil region" evidence="1">
    <location>
        <begin position="429"/>
        <end position="551"/>
    </location>
</feature>
<name>A0A2A9MP14_BESBE</name>
<dbReference type="STRING" id="94643.A0A2A9MP14"/>
<feature type="compositionally biased region" description="Basic and acidic residues" evidence="2">
    <location>
        <begin position="57"/>
        <end position="70"/>
    </location>
</feature>
<keyword evidence="1" id="KW-0175">Coiled coil</keyword>
<dbReference type="GeneID" id="40305440"/>
<dbReference type="Proteomes" id="UP000224006">
    <property type="component" value="Chromosome I"/>
</dbReference>
<evidence type="ECO:0000256" key="2">
    <source>
        <dbReference type="SAM" id="MobiDB-lite"/>
    </source>
</evidence>
<reference evidence="3 4" key="1">
    <citation type="submission" date="2017-09" db="EMBL/GenBank/DDBJ databases">
        <title>Genome sequencing of Besnoitia besnoiti strain Bb-Ger1.</title>
        <authorList>
            <person name="Schares G."/>
            <person name="Venepally P."/>
            <person name="Lorenzi H.A."/>
        </authorList>
    </citation>
    <scope>NUCLEOTIDE SEQUENCE [LARGE SCALE GENOMIC DNA]</scope>
    <source>
        <strain evidence="3 4">Bb-Ger1</strain>
    </source>
</reference>
<organism evidence="3 4">
    <name type="scientific">Besnoitia besnoiti</name>
    <name type="common">Apicomplexan protozoan</name>
    <dbReference type="NCBI Taxonomy" id="94643"/>
    <lineage>
        <taxon>Eukaryota</taxon>
        <taxon>Sar</taxon>
        <taxon>Alveolata</taxon>
        <taxon>Apicomplexa</taxon>
        <taxon>Conoidasida</taxon>
        <taxon>Coccidia</taxon>
        <taxon>Eucoccidiorida</taxon>
        <taxon>Eimeriorina</taxon>
        <taxon>Sarcocystidae</taxon>
        <taxon>Besnoitia</taxon>
    </lineage>
</organism>
<evidence type="ECO:0000313" key="4">
    <source>
        <dbReference type="Proteomes" id="UP000224006"/>
    </source>
</evidence>
<dbReference type="PANTHER" id="PTHR45615:SF80">
    <property type="entry name" value="GRIP DOMAIN-CONTAINING PROTEIN"/>
    <property type="match status" value="1"/>
</dbReference>
<protein>
    <recommendedName>
        <fullName evidence="5">Centrosomal protein</fullName>
    </recommendedName>
</protein>